<keyword evidence="5" id="KW-1185">Reference proteome</keyword>
<accession>A0A2P8GJG5</accession>
<feature type="region of interest" description="Disordered" evidence="1">
    <location>
        <begin position="126"/>
        <end position="169"/>
    </location>
</feature>
<keyword evidence="2" id="KW-0472">Membrane</keyword>
<name>A0A2P8GJG5_9BACT</name>
<proteinExistence type="predicted"/>
<dbReference type="InterPro" id="IPR050640">
    <property type="entry name" value="Bact_2-comp_sensor_kinase"/>
</dbReference>
<keyword evidence="2" id="KW-0812">Transmembrane</keyword>
<keyword evidence="2" id="KW-1133">Transmembrane helix</keyword>
<dbReference type="Gene3D" id="3.30.565.10">
    <property type="entry name" value="Histidine kinase-like ATPase, C-terminal domain"/>
    <property type="match status" value="1"/>
</dbReference>
<feature type="domain" description="Signal transduction histidine kinase internal region" evidence="3">
    <location>
        <begin position="214"/>
        <end position="292"/>
    </location>
</feature>
<comment type="caution">
    <text evidence="4">The sequence shown here is derived from an EMBL/GenBank/DDBJ whole genome shotgun (WGS) entry which is preliminary data.</text>
</comment>
<sequence length="401" mass="45599">MATWLQKNGTPLLIGIALAVLPVLYVSYTGASWHPLNPHEHLVQNGLAYCFLLLFSYFNHTAFVPRWFLNKRYTRYFTITVICILGAVYLPYRIEQWVFFKKPHENTVVAWARQLFWEENMLNAPRRGPHRPPFDEPFPDQGGPKGEPPAIRPDGPGPGPESGPDSGPRGRSFSVILPAKLAIFFLLGSVSSLISILIQATNRLRRVENDQLQAELQQLKAQIQPHFLFNTLNSIYSLAIRNDERTADTIVKLSDFLRYIIRDAHRDKVPLAAELNYIANYIELQKARLRDSVQVDYLLEGDPGGLLIAPLLLSSFIENAFKYGVNPEEDSPIGIHLTIRDHTLRLIVTNNKVQVSQLEESNGIGLRNTRERLRLTYPGAHELTIDDTATDYRVHLFLQLT</sequence>
<organism evidence="4 5">
    <name type="scientific">Dyadobacter jiangsuensis</name>
    <dbReference type="NCBI Taxonomy" id="1591085"/>
    <lineage>
        <taxon>Bacteria</taxon>
        <taxon>Pseudomonadati</taxon>
        <taxon>Bacteroidota</taxon>
        <taxon>Cytophagia</taxon>
        <taxon>Cytophagales</taxon>
        <taxon>Spirosomataceae</taxon>
        <taxon>Dyadobacter</taxon>
    </lineage>
</organism>
<dbReference type="GO" id="GO:0000155">
    <property type="term" value="F:phosphorelay sensor kinase activity"/>
    <property type="evidence" value="ECO:0007669"/>
    <property type="project" value="InterPro"/>
</dbReference>
<dbReference type="InterPro" id="IPR010559">
    <property type="entry name" value="Sig_transdc_His_kin_internal"/>
</dbReference>
<dbReference type="Pfam" id="PF06580">
    <property type="entry name" value="His_kinase"/>
    <property type="match status" value="1"/>
</dbReference>
<dbReference type="Proteomes" id="UP000241964">
    <property type="component" value="Unassembled WGS sequence"/>
</dbReference>
<gene>
    <name evidence="4" type="ORF">CLV60_101471</name>
</gene>
<dbReference type="GO" id="GO:0016020">
    <property type="term" value="C:membrane"/>
    <property type="evidence" value="ECO:0007669"/>
    <property type="project" value="InterPro"/>
</dbReference>
<keyword evidence="4" id="KW-0808">Transferase</keyword>
<dbReference type="EMBL" id="PYAS01000001">
    <property type="protein sequence ID" value="PSL34102.1"/>
    <property type="molecule type" value="Genomic_DNA"/>
</dbReference>
<dbReference type="PANTHER" id="PTHR34220:SF7">
    <property type="entry name" value="SENSOR HISTIDINE KINASE YPDA"/>
    <property type="match status" value="1"/>
</dbReference>
<dbReference type="RefSeq" id="WP_106593750.1">
    <property type="nucleotide sequence ID" value="NZ_PYAS01000001.1"/>
</dbReference>
<feature type="compositionally biased region" description="Pro residues" evidence="1">
    <location>
        <begin position="146"/>
        <end position="161"/>
    </location>
</feature>
<dbReference type="AlphaFoldDB" id="A0A2P8GJG5"/>
<feature type="transmembrane region" description="Helical" evidence="2">
    <location>
        <begin position="175"/>
        <end position="198"/>
    </location>
</feature>
<evidence type="ECO:0000256" key="2">
    <source>
        <dbReference type="SAM" id="Phobius"/>
    </source>
</evidence>
<evidence type="ECO:0000256" key="1">
    <source>
        <dbReference type="SAM" id="MobiDB-lite"/>
    </source>
</evidence>
<feature type="transmembrane region" description="Helical" evidence="2">
    <location>
        <begin position="12"/>
        <end position="34"/>
    </location>
</feature>
<evidence type="ECO:0000259" key="3">
    <source>
        <dbReference type="Pfam" id="PF06580"/>
    </source>
</evidence>
<dbReference type="OrthoDB" id="9792992at2"/>
<reference evidence="4 5" key="1">
    <citation type="submission" date="2018-03" db="EMBL/GenBank/DDBJ databases">
        <title>Genomic Encyclopedia of Archaeal and Bacterial Type Strains, Phase II (KMG-II): from individual species to whole genera.</title>
        <authorList>
            <person name="Goeker M."/>
        </authorList>
    </citation>
    <scope>NUCLEOTIDE SEQUENCE [LARGE SCALE GENOMIC DNA]</scope>
    <source>
        <strain evidence="4 5">DSM 29057</strain>
    </source>
</reference>
<feature type="transmembrane region" description="Helical" evidence="2">
    <location>
        <begin position="46"/>
        <end position="64"/>
    </location>
</feature>
<protein>
    <submittedName>
        <fullName evidence="4">Histidine kinase</fullName>
    </submittedName>
</protein>
<dbReference type="SUPFAM" id="SSF55874">
    <property type="entry name" value="ATPase domain of HSP90 chaperone/DNA topoisomerase II/histidine kinase"/>
    <property type="match status" value="1"/>
</dbReference>
<evidence type="ECO:0000313" key="5">
    <source>
        <dbReference type="Proteomes" id="UP000241964"/>
    </source>
</evidence>
<keyword evidence="4" id="KW-0418">Kinase</keyword>
<dbReference type="PANTHER" id="PTHR34220">
    <property type="entry name" value="SENSOR HISTIDINE KINASE YPDA"/>
    <property type="match status" value="1"/>
</dbReference>
<feature type="transmembrane region" description="Helical" evidence="2">
    <location>
        <begin position="76"/>
        <end position="94"/>
    </location>
</feature>
<evidence type="ECO:0000313" key="4">
    <source>
        <dbReference type="EMBL" id="PSL34102.1"/>
    </source>
</evidence>
<dbReference type="InterPro" id="IPR036890">
    <property type="entry name" value="HATPase_C_sf"/>
</dbReference>